<dbReference type="AlphaFoldDB" id="A0ABC8LSL0"/>
<dbReference type="Proteomes" id="UP001642260">
    <property type="component" value="Unassembled WGS sequence"/>
</dbReference>
<dbReference type="InterPro" id="IPR012340">
    <property type="entry name" value="NA-bd_OB-fold"/>
</dbReference>
<evidence type="ECO:0000313" key="7">
    <source>
        <dbReference type="Proteomes" id="UP001642260"/>
    </source>
</evidence>
<keyword evidence="3 5" id="KW-0687">Ribonucleoprotein</keyword>
<evidence type="ECO:0000256" key="2">
    <source>
        <dbReference type="ARBA" id="ARBA00022980"/>
    </source>
</evidence>
<protein>
    <recommendedName>
        <fullName evidence="4">S12</fullName>
    </recommendedName>
</protein>
<dbReference type="PANTHER" id="PTHR11652">
    <property type="entry name" value="30S RIBOSOMAL PROTEIN S12 FAMILY MEMBER"/>
    <property type="match status" value="1"/>
</dbReference>
<evidence type="ECO:0000256" key="5">
    <source>
        <dbReference type="RuleBase" id="RU003622"/>
    </source>
</evidence>
<evidence type="ECO:0000313" key="6">
    <source>
        <dbReference type="EMBL" id="CAH8386342.1"/>
    </source>
</evidence>
<dbReference type="GO" id="GO:0005840">
    <property type="term" value="C:ribosome"/>
    <property type="evidence" value="ECO:0007669"/>
    <property type="project" value="UniProtKB-KW"/>
</dbReference>
<keyword evidence="7" id="KW-1185">Reference proteome</keyword>
<dbReference type="PIRSF" id="PIRSF002133">
    <property type="entry name" value="Ribosomal_S12/S23"/>
    <property type="match status" value="1"/>
</dbReference>
<dbReference type="GO" id="GO:1990904">
    <property type="term" value="C:ribonucleoprotein complex"/>
    <property type="evidence" value="ECO:0007669"/>
    <property type="project" value="UniProtKB-KW"/>
</dbReference>
<accession>A0ABC8LSL0</accession>
<evidence type="ECO:0000256" key="4">
    <source>
        <dbReference type="ARBA" id="ARBA00077543"/>
    </source>
</evidence>
<organism evidence="6 7">
    <name type="scientific">Eruca vesicaria subsp. sativa</name>
    <name type="common">Garden rocket</name>
    <name type="synonym">Eruca sativa</name>
    <dbReference type="NCBI Taxonomy" id="29727"/>
    <lineage>
        <taxon>Eukaryota</taxon>
        <taxon>Viridiplantae</taxon>
        <taxon>Streptophyta</taxon>
        <taxon>Embryophyta</taxon>
        <taxon>Tracheophyta</taxon>
        <taxon>Spermatophyta</taxon>
        <taxon>Magnoliopsida</taxon>
        <taxon>eudicotyledons</taxon>
        <taxon>Gunneridae</taxon>
        <taxon>Pentapetalae</taxon>
        <taxon>rosids</taxon>
        <taxon>malvids</taxon>
        <taxon>Brassicales</taxon>
        <taxon>Brassicaceae</taxon>
        <taxon>Brassiceae</taxon>
        <taxon>Eruca</taxon>
    </lineage>
</organism>
<comment type="similarity">
    <text evidence="1 5">Belongs to the universal ribosomal protein uS12 family.</text>
</comment>
<dbReference type="EMBL" id="CAKOAT010708486">
    <property type="protein sequence ID" value="CAH8386342.1"/>
    <property type="molecule type" value="Genomic_DNA"/>
</dbReference>
<proteinExistence type="inferred from homology"/>
<evidence type="ECO:0000256" key="3">
    <source>
        <dbReference type="ARBA" id="ARBA00023274"/>
    </source>
</evidence>
<gene>
    <name evidence="6" type="ORF">ERUC_LOCUS38825</name>
</gene>
<dbReference type="SUPFAM" id="SSF50249">
    <property type="entry name" value="Nucleic acid-binding proteins"/>
    <property type="match status" value="1"/>
</dbReference>
<evidence type="ECO:0000256" key="1">
    <source>
        <dbReference type="ARBA" id="ARBA00005657"/>
    </source>
</evidence>
<reference evidence="6 7" key="1">
    <citation type="submission" date="2022-03" db="EMBL/GenBank/DDBJ databases">
        <authorList>
            <person name="Macdonald S."/>
            <person name="Ahmed S."/>
            <person name="Newling K."/>
        </authorList>
    </citation>
    <scope>NUCLEOTIDE SEQUENCE [LARGE SCALE GENOMIC DNA]</scope>
</reference>
<keyword evidence="2 5" id="KW-0689">Ribosomal protein</keyword>
<dbReference type="Pfam" id="PF00164">
    <property type="entry name" value="Ribosom_S12_S23"/>
    <property type="match status" value="1"/>
</dbReference>
<dbReference type="InterPro" id="IPR006032">
    <property type="entry name" value="Ribosomal_uS12"/>
</dbReference>
<dbReference type="Gene3D" id="2.40.50.140">
    <property type="entry name" value="Nucleic acid-binding proteins"/>
    <property type="match status" value="1"/>
</dbReference>
<name>A0ABC8LSL0_ERUVS</name>
<dbReference type="FunFam" id="2.40.50.140:FF:000007">
    <property type="entry name" value="40S ribosomal protein S23"/>
    <property type="match status" value="1"/>
</dbReference>
<comment type="caution">
    <text evidence="6">The sequence shown here is derived from an EMBL/GenBank/DDBJ whole genome shotgun (WGS) entry which is preliminary data.</text>
</comment>
<sequence>MERKKLLLGPFHAKGITCQKIRIEAKQHNTVIDKCARVQLFRNGKKIIALARNMYFVFISGFGHKVYVVVDIPGVMYKVVKVSGVSISALYNGKEQPTS</sequence>